<keyword evidence="3" id="KW-1185">Reference proteome</keyword>
<feature type="region of interest" description="Disordered" evidence="1">
    <location>
        <begin position="26"/>
        <end position="74"/>
    </location>
</feature>
<evidence type="ECO:0000256" key="1">
    <source>
        <dbReference type="SAM" id="MobiDB-lite"/>
    </source>
</evidence>
<reference evidence="2 3" key="1">
    <citation type="submission" date="2015-04" db="EMBL/GenBank/DDBJ databases">
        <title>Lasius niger genome sequencing.</title>
        <authorList>
            <person name="Konorov E.A."/>
            <person name="Nikitin M.A."/>
            <person name="Kirill M.V."/>
            <person name="Chang P."/>
        </authorList>
    </citation>
    <scope>NUCLEOTIDE SEQUENCE [LARGE SCALE GENOMIC DNA]</scope>
    <source>
        <tissue evidence="2">Whole</tissue>
    </source>
</reference>
<feature type="compositionally biased region" description="Polar residues" evidence="1">
    <location>
        <begin position="63"/>
        <end position="74"/>
    </location>
</feature>
<dbReference type="EMBL" id="LBMM01000786">
    <property type="protein sequence ID" value="KMQ97494.1"/>
    <property type="molecule type" value="Genomic_DNA"/>
</dbReference>
<accession>A0A0J7L4R3</accession>
<evidence type="ECO:0000313" key="2">
    <source>
        <dbReference type="EMBL" id="KMQ97494.1"/>
    </source>
</evidence>
<comment type="caution">
    <text evidence="2">The sequence shown here is derived from an EMBL/GenBank/DDBJ whole genome shotgun (WGS) entry which is preliminary data.</text>
</comment>
<evidence type="ECO:0000313" key="3">
    <source>
        <dbReference type="Proteomes" id="UP000036403"/>
    </source>
</evidence>
<organism evidence="2 3">
    <name type="scientific">Lasius niger</name>
    <name type="common">Black garden ant</name>
    <dbReference type="NCBI Taxonomy" id="67767"/>
    <lineage>
        <taxon>Eukaryota</taxon>
        <taxon>Metazoa</taxon>
        <taxon>Ecdysozoa</taxon>
        <taxon>Arthropoda</taxon>
        <taxon>Hexapoda</taxon>
        <taxon>Insecta</taxon>
        <taxon>Pterygota</taxon>
        <taxon>Neoptera</taxon>
        <taxon>Endopterygota</taxon>
        <taxon>Hymenoptera</taxon>
        <taxon>Apocrita</taxon>
        <taxon>Aculeata</taxon>
        <taxon>Formicoidea</taxon>
        <taxon>Formicidae</taxon>
        <taxon>Formicinae</taxon>
        <taxon>Lasius</taxon>
        <taxon>Lasius</taxon>
    </lineage>
</organism>
<gene>
    <name evidence="2" type="ORF">RF55_2167</name>
</gene>
<dbReference type="PaxDb" id="67767-A0A0J7L4R3"/>
<name>A0A0J7L4R3_LASNI</name>
<feature type="compositionally biased region" description="Acidic residues" evidence="1">
    <location>
        <begin position="46"/>
        <end position="59"/>
    </location>
</feature>
<protein>
    <submittedName>
        <fullName evidence="2">Uncharacterized protein</fullName>
    </submittedName>
</protein>
<sequence>MEEFRRLADTQPLLKVFTPSKEAFKEASGVSVINGPGARSSVSNNDDVDEDDEDDEEERDPPFSTTANCPQNPNIMQMTDFNNIVTDWVLFCE</sequence>
<dbReference type="AlphaFoldDB" id="A0A0J7L4R3"/>
<dbReference type="Proteomes" id="UP000036403">
    <property type="component" value="Unassembled WGS sequence"/>
</dbReference>
<proteinExistence type="predicted"/>